<dbReference type="EMBL" id="FXUG01000024">
    <property type="protein sequence ID" value="SMP78023.1"/>
    <property type="molecule type" value="Genomic_DNA"/>
</dbReference>
<protein>
    <submittedName>
        <fullName evidence="3">Uncharacterized protein</fullName>
    </submittedName>
</protein>
<reference evidence="3 4" key="1">
    <citation type="submission" date="2017-05" db="EMBL/GenBank/DDBJ databases">
        <authorList>
            <person name="Varghese N."/>
            <person name="Submissions S."/>
        </authorList>
    </citation>
    <scope>NUCLEOTIDE SEQUENCE [LARGE SCALE GENOMIC DNA]</scope>
    <source>
        <strain evidence="3 4">DSM 25457</strain>
    </source>
</reference>
<keyword evidence="2" id="KW-0472">Membrane</keyword>
<organism evidence="3 4">
    <name type="scientific">Neorhodopirellula lusitana</name>
    <dbReference type="NCBI Taxonomy" id="445327"/>
    <lineage>
        <taxon>Bacteria</taxon>
        <taxon>Pseudomonadati</taxon>
        <taxon>Planctomycetota</taxon>
        <taxon>Planctomycetia</taxon>
        <taxon>Pirellulales</taxon>
        <taxon>Pirellulaceae</taxon>
        <taxon>Neorhodopirellula</taxon>
    </lineage>
</organism>
<name>A0ABY1QQC2_9BACT</name>
<keyword evidence="4" id="KW-1185">Reference proteome</keyword>
<evidence type="ECO:0000256" key="2">
    <source>
        <dbReference type="SAM" id="Phobius"/>
    </source>
</evidence>
<feature type="transmembrane region" description="Helical" evidence="2">
    <location>
        <begin position="123"/>
        <end position="145"/>
    </location>
</feature>
<dbReference type="RefSeq" id="WP_283435444.1">
    <property type="nucleotide sequence ID" value="NZ_FXUG01000024.1"/>
</dbReference>
<evidence type="ECO:0000313" key="4">
    <source>
        <dbReference type="Proteomes" id="UP001158067"/>
    </source>
</evidence>
<dbReference type="Proteomes" id="UP001158067">
    <property type="component" value="Unassembled WGS sequence"/>
</dbReference>
<comment type="caution">
    <text evidence="3">The sequence shown here is derived from an EMBL/GenBank/DDBJ whole genome shotgun (WGS) entry which is preliminary data.</text>
</comment>
<proteinExistence type="predicted"/>
<keyword evidence="2" id="KW-0812">Transmembrane</keyword>
<evidence type="ECO:0000256" key="1">
    <source>
        <dbReference type="SAM" id="MobiDB-lite"/>
    </source>
</evidence>
<feature type="compositionally biased region" description="Basic and acidic residues" evidence="1">
    <location>
        <begin position="209"/>
        <end position="223"/>
    </location>
</feature>
<gene>
    <name evidence="3" type="ORF">SAMN06265222_12432</name>
</gene>
<accession>A0ABY1QQC2</accession>
<sequence length="504" mass="56642">MTKRDEHLDVDDEILDGDDEALVAYLDGELERDQRGELEQRLVHDEALRVRLQSLQRGWDLLDLLPSPVTTEQSVQSTMELVVADVQKSLTNLSADFEHQGETGESFGKPISKPAAKPKWPRLLRMIVVPLLLATVAYLGVRGWYSYVANDEVRDFPVAIDMDAYALADKTKLIDDLVASPRWRSVVVNSVVPEIDELIRPVSTGSTDDNGRADDEQADRDGDVANANSKLGTPALSTNQELASALEEIAPEQRLIALSRIERFEQLDDAAKASLRDRARELSQAPDAAQRLEVLRDYARWREQLSDEAIMAIESSEGEARQMAIDEAMTETITALGRVTGRSLSEDAIERIDFTIIQIVKNRIQDELAKPEDERSTFVNERVLRMISQGGRRGSSTMYRTIASGYLFRKAGGSGEPLNSDELDMIEAMLPEKDANMLQGYVADPWVRSLILEDWAEEAVRRKMRGRTSTPSLPDRYESLPKAEREVMDLMSPEKARQWLIESK</sequence>
<evidence type="ECO:0000313" key="3">
    <source>
        <dbReference type="EMBL" id="SMP78023.1"/>
    </source>
</evidence>
<feature type="region of interest" description="Disordered" evidence="1">
    <location>
        <begin position="200"/>
        <end position="233"/>
    </location>
</feature>
<keyword evidence="2" id="KW-1133">Transmembrane helix</keyword>